<dbReference type="GO" id="GO:0045259">
    <property type="term" value="C:proton-transporting ATP synthase complex"/>
    <property type="evidence" value="ECO:0007669"/>
    <property type="project" value="InterPro"/>
</dbReference>
<keyword evidence="3" id="KW-1185">Reference proteome</keyword>
<evidence type="ECO:0000313" key="3">
    <source>
        <dbReference type="Proteomes" id="UP000319663"/>
    </source>
</evidence>
<dbReference type="GO" id="GO:0005743">
    <property type="term" value="C:mitochondrial inner membrane"/>
    <property type="evidence" value="ECO:0007669"/>
    <property type="project" value="InterPro"/>
</dbReference>
<dbReference type="OrthoDB" id="269124at2759"/>
<dbReference type="GO" id="GO:0046933">
    <property type="term" value="F:proton-transporting ATP synthase activity, rotational mechanism"/>
    <property type="evidence" value="ECO:0007669"/>
    <property type="project" value="InterPro"/>
</dbReference>
<dbReference type="PANTHER" id="PTHR12448">
    <property type="entry name" value="ATP SYNTHASE EPSILON CHAIN, MITOCHONDRIAL"/>
    <property type="match status" value="1"/>
</dbReference>
<dbReference type="CDD" id="cd12153">
    <property type="entry name" value="F1-ATPase_epsilon"/>
    <property type="match status" value="1"/>
</dbReference>
<name>A0A507QL24_MONPU</name>
<evidence type="ECO:0000256" key="1">
    <source>
        <dbReference type="ARBA" id="ARBA00009502"/>
    </source>
</evidence>
<gene>
    <name evidence="2" type="ORF">MPDQ_004432</name>
</gene>
<dbReference type="Pfam" id="PF04627">
    <property type="entry name" value="ATP-synt_Eps"/>
    <property type="match status" value="1"/>
</dbReference>
<dbReference type="GO" id="GO:0042776">
    <property type="term" value="P:proton motive force-driven mitochondrial ATP synthesis"/>
    <property type="evidence" value="ECO:0007669"/>
    <property type="project" value="TreeGrafter"/>
</dbReference>
<comment type="caution">
    <text evidence="2">The sequence shown here is derived from an EMBL/GenBank/DDBJ whole genome shotgun (WGS) entry which is preliminary data.</text>
</comment>
<sequence length="72" mass="7773">MTAAWKAAGLTYNRYLAVAAGAVRRSLKEGARLHAEARGRTDLRFAKWKNGNQGELQEAAAAAKQVQASESK</sequence>
<dbReference type="FunFam" id="1.10.1620.20:FF:000003">
    <property type="entry name" value="Mitochondrial ATP synthase epsilon chain domain-containing protein"/>
    <property type="match status" value="1"/>
</dbReference>
<dbReference type="InterPro" id="IPR006721">
    <property type="entry name" value="ATP_synth_F1_esu_mt"/>
</dbReference>
<dbReference type="SUPFAM" id="SSF48690">
    <property type="entry name" value="Epsilon subunit of mitochondrial F1F0-ATP synthase"/>
    <property type="match status" value="1"/>
</dbReference>
<accession>A0A507QL24</accession>
<dbReference type="InterPro" id="IPR036742">
    <property type="entry name" value="ATP_synth_F1_esu_sf_mt"/>
</dbReference>
<evidence type="ECO:0000313" key="2">
    <source>
        <dbReference type="EMBL" id="TQB67882.1"/>
    </source>
</evidence>
<dbReference type="Proteomes" id="UP000319663">
    <property type="component" value="Unassembled WGS sequence"/>
</dbReference>
<dbReference type="Gene3D" id="1.10.1620.20">
    <property type="entry name" value="ATP synthase, F1 complex, epsilon subunit superfamily, mitochondrial"/>
    <property type="match status" value="1"/>
</dbReference>
<reference evidence="2 3" key="1">
    <citation type="submission" date="2019-06" db="EMBL/GenBank/DDBJ databases">
        <title>Wine fermentation using esterase from Monascus purpureus.</title>
        <authorList>
            <person name="Geng C."/>
            <person name="Zhang Y."/>
        </authorList>
    </citation>
    <scope>NUCLEOTIDE SEQUENCE [LARGE SCALE GENOMIC DNA]</scope>
    <source>
        <strain evidence="2">HQ1</strain>
    </source>
</reference>
<dbReference type="EMBL" id="VIFY01000289">
    <property type="protein sequence ID" value="TQB67882.1"/>
    <property type="molecule type" value="Genomic_DNA"/>
</dbReference>
<protein>
    <submittedName>
        <fullName evidence="2">Uncharacterized protein</fullName>
    </submittedName>
</protein>
<comment type="similarity">
    <text evidence="1">Belongs to the eukaryotic ATPase epsilon family.</text>
</comment>
<dbReference type="AlphaFoldDB" id="A0A507QL24"/>
<dbReference type="STRING" id="5098.A0A507QL24"/>
<dbReference type="PANTHER" id="PTHR12448:SF0">
    <property type="entry name" value="ATP SYNTHASE SUBUNIT EPSILON, MITOCHONDRIAL"/>
    <property type="match status" value="1"/>
</dbReference>
<organism evidence="2 3">
    <name type="scientific">Monascus purpureus</name>
    <name type="common">Red mold</name>
    <name type="synonym">Monascus anka</name>
    <dbReference type="NCBI Taxonomy" id="5098"/>
    <lineage>
        <taxon>Eukaryota</taxon>
        <taxon>Fungi</taxon>
        <taxon>Dikarya</taxon>
        <taxon>Ascomycota</taxon>
        <taxon>Pezizomycotina</taxon>
        <taxon>Eurotiomycetes</taxon>
        <taxon>Eurotiomycetidae</taxon>
        <taxon>Eurotiales</taxon>
        <taxon>Aspergillaceae</taxon>
        <taxon>Monascus</taxon>
    </lineage>
</organism>
<proteinExistence type="inferred from homology"/>